<comment type="caution">
    <text evidence="3">The sequence shown here is derived from an EMBL/GenBank/DDBJ whole genome shotgun (WGS) entry which is preliminary data.</text>
</comment>
<dbReference type="EMBL" id="JAMWBK010000005">
    <property type="protein sequence ID" value="KAJ8905095.1"/>
    <property type="molecule type" value="Genomic_DNA"/>
</dbReference>
<feature type="compositionally biased region" description="Acidic residues" evidence="1">
    <location>
        <begin position="662"/>
        <end position="683"/>
    </location>
</feature>
<protein>
    <recommendedName>
        <fullName evidence="5">Auto-transporter adhesin head GIN domain-containing protein</fullName>
    </recommendedName>
</protein>
<keyword evidence="2" id="KW-1133">Transmembrane helix</keyword>
<evidence type="ECO:0000313" key="3">
    <source>
        <dbReference type="EMBL" id="KAJ8905095.1"/>
    </source>
</evidence>
<keyword evidence="4" id="KW-1185">Reference proteome</keyword>
<keyword evidence="2" id="KW-0812">Transmembrane</keyword>
<feature type="region of interest" description="Disordered" evidence="1">
    <location>
        <begin position="1"/>
        <end position="47"/>
    </location>
</feature>
<evidence type="ECO:0000313" key="4">
    <source>
        <dbReference type="Proteomes" id="UP001157974"/>
    </source>
</evidence>
<proteinExistence type="predicted"/>
<gene>
    <name evidence="3" type="ORF">NDN08_001605</name>
</gene>
<feature type="compositionally biased region" description="Basic and acidic residues" evidence="1">
    <location>
        <begin position="35"/>
        <end position="47"/>
    </location>
</feature>
<feature type="transmembrane region" description="Helical" evidence="2">
    <location>
        <begin position="109"/>
        <end position="129"/>
    </location>
</feature>
<reference evidence="3 4" key="1">
    <citation type="journal article" date="2023" name="Nat. Commun.">
        <title>Origin of minicircular mitochondrial genomes in red algae.</title>
        <authorList>
            <person name="Lee Y."/>
            <person name="Cho C.H."/>
            <person name="Lee Y.M."/>
            <person name="Park S.I."/>
            <person name="Yang J.H."/>
            <person name="West J.A."/>
            <person name="Bhattacharya D."/>
            <person name="Yoon H.S."/>
        </authorList>
    </citation>
    <scope>NUCLEOTIDE SEQUENCE [LARGE SCALE GENOMIC DNA]</scope>
    <source>
        <strain evidence="3 4">CCMP1338</strain>
        <tissue evidence="3">Whole cell</tissue>
    </source>
</reference>
<feature type="region of interest" description="Disordered" evidence="1">
    <location>
        <begin position="655"/>
        <end position="683"/>
    </location>
</feature>
<sequence length="701" mass="78019">MSSEDKAPAEFSVGETSGSSDLIRRRHASSVPRGSEGEIVREPSSKEARTLYELRHERDTASASISKKAKTEHEKFVLNEKLASLPKDGFLDVLLDKVLRMNPRNLLRILYLVIFAMMLSAMSTTYKIMTSVPCHSGFLSPEDSNAWKTMPNIVRFDPYAASKEKSEECLTVYLENTAVGMQSDMKHFHNDNVEITNNFFRDWSDNGCSTCPQGVVLTSPVNLNVYKLKHSIVSNITYQSALSAKTFDFEEGVIHGWKAEEEGGLGKMVVLKSILMKLSFLKPQSVESGTIAGSLIGLAKFSDIVVVNKMKLIDNVLREMMFSGRVSLSKLTLVKNFIKTARLTMEARVEDVMSITTTFKDLVIGGALSITKAQMSKTTVEDMVVKGIVSLKGVHCDRGLFTDFFITHDLVAEKLSLGRSILKKISIGGGASVEIFKLSDTSILDSELHGSSMLHKVRFNGAQLEGIKIFSTMVINTFQATTSLLTEISFLKDLALTTGVFKKSEVKNSYVLGSANLFAAKFVNSSLEDVYFGGDLLLSKSAFVKSSITSVVIAGDTSFKESTWKKVTLTNVTFLGKVDFSDSTFKNFTCKMCTFKRLVDFSRTKTKAFYLDAVFEDEIILEETNLQLPEQGAKADVPRSVLALMKRSKTIPSLKEVPDELPFPDETEEDDDDEEEDVEATELIEQDDYYDDLYRELFDEL</sequence>
<dbReference type="AlphaFoldDB" id="A0AAV8URA1"/>
<keyword evidence="2" id="KW-0472">Membrane</keyword>
<dbReference type="Proteomes" id="UP001157974">
    <property type="component" value="Unassembled WGS sequence"/>
</dbReference>
<evidence type="ECO:0000256" key="2">
    <source>
        <dbReference type="SAM" id="Phobius"/>
    </source>
</evidence>
<evidence type="ECO:0008006" key="5">
    <source>
        <dbReference type="Google" id="ProtNLM"/>
    </source>
</evidence>
<organism evidence="3 4">
    <name type="scientific">Rhodosorus marinus</name>
    <dbReference type="NCBI Taxonomy" id="101924"/>
    <lineage>
        <taxon>Eukaryota</taxon>
        <taxon>Rhodophyta</taxon>
        <taxon>Stylonematophyceae</taxon>
        <taxon>Stylonematales</taxon>
        <taxon>Stylonemataceae</taxon>
        <taxon>Rhodosorus</taxon>
    </lineage>
</organism>
<evidence type="ECO:0000256" key="1">
    <source>
        <dbReference type="SAM" id="MobiDB-lite"/>
    </source>
</evidence>
<name>A0AAV8URA1_9RHOD</name>
<accession>A0AAV8URA1</accession>